<dbReference type="InterPro" id="IPR027417">
    <property type="entry name" value="P-loop_NTPase"/>
</dbReference>
<dbReference type="GO" id="GO:0005524">
    <property type="term" value="F:ATP binding"/>
    <property type="evidence" value="ECO:0007669"/>
    <property type="project" value="UniProtKB-KW"/>
</dbReference>
<dbReference type="PROSITE" id="PS50893">
    <property type="entry name" value="ABC_TRANSPORTER_2"/>
    <property type="match status" value="1"/>
</dbReference>
<evidence type="ECO:0000256" key="2">
    <source>
        <dbReference type="ARBA" id="ARBA00022741"/>
    </source>
</evidence>
<dbReference type="InterPro" id="IPR003439">
    <property type="entry name" value="ABC_transporter-like_ATP-bd"/>
</dbReference>
<dbReference type="InterPro" id="IPR017871">
    <property type="entry name" value="ABC_transporter-like_CS"/>
</dbReference>
<dbReference type="PANTHER" id="PTHR43423:SF1">
    <property type="entry name" value="ABC TRANSPORTER I FAMILY MEMBER 17"/>
    <property type="match status" value="1"/>
</dbReference>
<keyword evidence="1" id="KW-0813">Transport</keyword>
<dbReference type="PROSITE" id="PS00211">
    <property type="entry name" value="ABC_TRANSPORTER_1"/>
    <property type="match status" value="1"/>
</dbReference>
<dbReference type="Proteomes" id="UP001200513">
    <property type="component" value="Chromosome"/>
</dbReference>
<evidence type="ECO:0000313" key="5">
    <source>
        <dbReference type="EMBL" id="UJG44591.1"/>
    </source>
</evidence>
<dbReference type="GO" id="GO:0005315">
    <property type="term" value="F:phosphate transmembrane transporter activity"/>
    <property type="evidence" value="ECO:0007669"/>
    <property type="project" value="InterPro"/>
</dbReference>
<dbReference type="Pfam" id="PF00005">
    <property type="entry name" value="ABC_tran"/>
    <property type="match status" value="1"/>
</dbReference>
<dbReference type="PANTHER" id="PTHR43423">
    <property type="entry name" value="ABC TRANSPORTER I FAMILY MEMBER 17"/>
    <property type="match status" value="1"/>
</dbReference>
<evidence type="ECO:0000256" key="3">
    <source>
        <dbReference type="ARBA" id="ARBA00022840"/>
    </source>
</evidence>
<keyword evidence="3 5" id="KW-0067">ATP-binding</keyword>
<dbReference type="CDD" id="cd03260">
    <property type="entry name" value="ABC_PstB_phosphate_transporter"/>
    <property type="match status" value="1"/>
</dbReference>
<feature type="domain" description="ABC transporter" evidence="4">
    <location>
        <begin position="32"/>
        <end position="273"/>
    </location>
</feature>
<dbReference type="GO" id="GO:0016887">
    <property type="term" value="F:ATP hydrolysis activity"/>
    <property type="evidence" value="ECO:0007669"/>
    <property type="project" value="InterPro"/>
</dbReference>
<sequence length="278" mass="31655">MKTTNNILKNKFRTKRTTERKHKFNLSLKIAVSVRNFSFFYSEHQAVKNVTLDIPKNKITAIIGPSGCGKSTFLRSFNRMNDEIVGYKYSGEIIIDNQNILDPVIDLITLRSKVGMVFQKPTPFPQSIWKNIAYGPMIRGIKNKGQLNQIVEFSLKRAGLWKEVNERLDDKASQLSGGQQQRLCIARALAVWPEIILFDEPCASLDPISTSVIEDLLLDLAKDYTVIIATHSMHQAARISNMTAFMYLGELIEYDKTEKIFENPAKELTEQYITGRFG</sequence>
<dbReference type="SUPFAM" id="SSF52540">
    <property type="entry name" value="P-loop containing nucleoside triphosphate hydrolases"/>
    <property type="match status" value="1"/>
</dbReference>
<dbReference type="AlphaFoldDB" id="A0A9Y1FQ03"/>
<reference evidence="5" key="1">
    <citation type="journal article" date="2022" name="Nat. Microbiol.">
        <title>Unique mobile elements and scalable gene flow at the prokaryote-eukaryote boundary revealed by circularized Asgard archaea genomes.</title>
        <authorList>
            <person name="Wu F."/>
            <person name="Speth D.R."/>
            <person name="Philosof A."/>
            <person name="Cremiere A."/>
            <person name="Narayanan A."/>
            <person name="Barco R.A."/>
            <person name="Connon S.A."/>
            <person name="Amend J.P."/>
            <person name="Antoshechkin I.A."/>
            <person name="Orphan V.J."/>
        </authorList>
    </citation>
    <scope>NUCLEOTIDE SEQUENCE</scope>
    <source>
        <strain evidence="5">PR6</strain>
    </source>
</reference>
<dbReference type="GO" id="GO:0016020">
    <property type="term" value="C:membrane"/>
    <property type="evidence" value="ECO:0007669"/>
    <property type="project" value="InterPro"/>
</dbReference>
<dbReference type="InterPro" id="IPR003593">
    <property type="entry name" value="AAA+_ATPase"/>
</dbReference>
<accession>A0A9Y1FQ03</accession>
<dbReference type="SMART" id="SM00382">
    <property type="entry name" value="AAA"/>
    <property type="match status" value="1"/>
</dbReference>
<gene>
    <name evidence="5" type="primary">pstB</name>
    <name evidence="5" type="ORF">K9W46_05290</name>
</gene>
<evidence type="ECO:0000259" key="4">
    <source>
        <dbReference type="PROSITE" id="PS50893"/>
    </source>
</evidence>
<protein>
    <submittedName>
        <fullName evidence="5">Phosphate ABC transporter ATP-binding protein PstB</fullName>
    </submittedName>
</protein>
<keyword evidence="2" id="KW-0547">Nucleotide-binding</keyword>
<dbReference type="NCBIfam" id="TIGR00972">
    <property type="entry name" value="3a0107s01c2"/>
    <property type="match status" value="1"/>
</dbReference>
<dbReference type="EMBL" id="CP084167">
    <property type="protein sequence ID" value="UJG44591.1"/>
    <property type="molecule type" value="Genomic_DNA"/>
</dbReference>
<dbReference type="Gene3D" id="3.40.50.300">
    <property type="entry name" value="P-loop containing nucleotide triphosphate hydrolases"/>
    <property type="match status" value="1"/>
</dbReference>
<proteinExistence type="predicted"/>
<dbReference type="GO" id="GO:0035435">
    <property type="term" value="P:phosphate ion transmembrane transport"/>
    <property type="evidence" value="ECO:0007669"/>
    <property type="project" value="InterPro"/>
</dbReference>
<name>A0A9Y1FQ03_9ARCH</name>
<evidence type="ECO:0000256" key="1">
    <source>
        <dbReference type="ARBA" id="ARBA00022448"/>
    </source>
</evidence>
<dbReference type="InterPro" id="IPR005670">
    <property type="entry name" value="PstB-like"/>
</dbReference>
<organism evidence="5">
    <name type="scientific">Candidatus Heimdallarchaeum endolithica</name>
    <dbReference type="NCBI Taxonomy" id="2876572"/>
    <lineage>
        <taxon>Archaea</taxon>
        <taxon>Promethearchaeati</taxon>
        <taxon>Candidatus Heimdallarchaeota</taxon>
        <taxon>Candidatus Heimdallarchaeia (ex Rinke et al. 2021) (nom. nud.)</taxon>
        <taxon>Candidatus Heimdallarchaeales</taxon>
        <taxon>Candidatus Heimdallarchaeaceae</taxon>
        <taxon>Candidatus Heimdallarchaeum</taxon>
    </lineage>
</organism>